<feature type="region of interest" description="Disordered" evidence="1">
    <location>
        <begin position="50"/>
        <end position="71"/>
    </location>
</feature>
<keyword evidence="3" id="KW-1185">Reference proteome</keyword>
<sequence>MVFSAYKIDKLDSSSVKSCNSAKDFTGDKHLSEERTLELESETICTRGSSSLANASKSGSSSQIKTLVICD</sequence>
<dbReference type="Proteomes" id="UP000788993">
    <property type="component" value="Unassembled WGS sequence"/>
</dbReference>
<protein>
    <submittedName>
        <fullName evidence="2">Uncharacterized protein</fullName>
    </submittedName>
</protein>
<dbReference type="AlphaFoldDB" id="A0A9P8SZS9"/>
<reference evidence="2" key="1">
    <citation type="journal article" date="2021" name="Open Biol.">
        <title>Shared evolutionary footprints suggest mitochondrial oxidative damage underlies multiple complex I losses in fungi.</title>
        <authorList>
            <person name="Schikora-Tamarit M.A."/>
            <person name="Marcet-Houben M."/>
            <person name="Nosek J."/>
            <person name="Gabaldon T."/>
        </authorList>
    </citation>
    <scope>NUCLEOTIDE SEQUENCE</scope>
    <source>
        <strain evidence="2">NCAIM Y.01608</strain>
    </source>
</reference>
<comment type="caution">
    <text evidence="2">The sequence shown here is derived from an EMBL/GenBank/DDBJ whole genome shotgun (WGS) entry which is preliminary data.</text>
</comment>
<evidence type="ECO:0000256" key="1">
    <source>
        <dbReference type="SAM" id="MobiDB-lite"/>
    </source>
</evidence>
<feature type="compositionally biased region" description="Low complexity" evidence="1">
    <location>
        <begin position="50"/>
        <end position="62"/>
    </location>
</feature>
<name>A0A9P8SZS9_9ASCO</name>
<evidence type="ECO:0000313" key="2">
    <source>
        <dbReference type="EMBL" id="KAH3661038.1"/>
    </source>
</evidence>
<dbReference type="EMBL" id="JAEUBD010001468">
    <property type="protein sequence ID" value="KAH3661038.1"/>
    <property type="molecule type" value="Genomic_DNA"/>
</dbReference>
<reference evidence="2" key="2">
    <citation type="submission" date="2021-01" db="EMBL/GenBank/DDBJ databases">
        <authorList>
            <person name="Schikora-Tamarit M.A."/>
        </authorList>
    </citation>
    <scope>NUCLEOTIDE SEQUENCE</scope>
    <source>
        <strain evidence="2">NCAIM Y.01608</strain>
    </source>
</reference>
<accession>A0A9P8SZS9</accession>
<evidence type="ECO:0000313" key="3">
    <source>
        <dbReference type="Proteomes" id="UP000788993"/>
    </source>
</evidence>
<organism evidence="2 3">
    <name type="scientific">Ogataea polymorpha</name>
    <dbReference type="NCBI Taxonomy" id="460523"/>
    <lineage>
        <taxon>Eukaryota</taxon>
        <taxon>Fungi</taxon>
        <taxon>Dikarya</taxon>
        <taxon>Ascomycota</taxon>
        <taxon>Saccharomycotina</taxon>
        <taxon>Pichiomycetes</taxon>
        <taxon>Pichiales</taxon>
        <taxon>Pichiaceae</taxon>
        <taxon>Ogataea</taxon>
    </lineage>
</organism>
<proteinExistence type="predicted"/>
<gene>
    <name evidence="2" type="ORF">OGATHE_005370</name>
</gene>